<feature type="coiled-coil region" evidence="1">
    <location>
        <begin position="796"/>
        <end position="823"/>
    </location>
</feature>
<keyword evidence="5" id="KW-1185">Reference proteome</keyword>
<feature type="compositionally biased region" description="Acidic residues" evidence="2">
    <location>
        <begin position="930"/>
        <end position="940"/>
    </location>
</feature>
<proteinExistence type="predicted"/>
<feature type="coiled-coil region" evidence="1">
    <location>
        <begin position="395"/>
        <end position="444"/>
    </location>
</feature>
<feature type="compositionally biased region" description="Basic and acidic residues" evidence="2">
    <location>
        <begin position="910"/>
        <end position="921"/>
    </location>
</feature>
<dbReference type="InterPro" id="IPR001849">
    <property type="entry name" value="PH_domain"/>
</dbReference>
<feature type="region of interest" description="Disordered" evidence="2">
    <location>
        <begin position="1"/>
        <end position="55"/>
    </location>
</feature>
<keyword evidence="1" id="KW-0175">Coiled coil</keyword>
<protein>
    <submittedName>
        <fullName evidence="4">Predicted protein</fullName>
    </submittedName>
</protein>
<evidence type="ECO:0000259" key="3">
    <source>
        <dbReference type="PROSITE" id="PS50003"/>
    </source>
</evidence>
<feature type="coiled-coil region" evidence="1">
    <location>
        <begin position="697"/>
        <end position="745"/>
    </location>
</feature>
<evidence type="ECO:0000313" key="4">
    <source>
        <dbReference type="EMBL" id="EFC46327.1"/>
    </source>
</evidence>
<dbReference type="PANTHER" id="PTHR23159">
    <property type="entry name" value="CENTROSOMAL PROTEIN 2"/>
    <property type="match status" value="1"/>
</dbReference>
<feature type="region of interest" description="Disordered" evidence="2">
    <location>
        <begin position="910"/>
        <end position="981"/>
    </location>
</feature>
<organism evidence="5">
    <name type="scientific">Naegleria gruberi</name>
    <name type="common">Amoeba</name>
    <dbReference type="NCBI Taxonomy" id="5762"/>
    <lineage>
        <taxon>Eukaryota</taxon>
        <taxon>Discoba</taxon>
        <taxon>Heterolobosea</taxon>
        <taxon>Tetramitia</taxon>
        <taxon>Eutetramitia</taxon>
        <taxon>Vahlkampfiidae</taxon>
        <taxon>Naegleria</taxon>
    </lineage>
</organism>
<feature type="compositionally biased region" description="Low complexity" evidence="2">
    <location>
        <begin position="121"/>
        <end position="131"/>
    </location>
</feature>
<dbReference type="AlphaFoldDB" id="D2V9X7"/>
<accession>D2V9X7</accession>
<dbReference type="VEuPathDB" id="AmoebaDB:NAEGRDRAFT_47833"/>
<feature type="compositionally biased region" description="Low complexity" evidence="2">
    <location>
        <begin position="949"/>
        <end position="980"/>
    </location>
</feature>
<dbReference type="OrthoDB" id="10266438at2759"/>
<dbReference type="SMART" id="SM00233">
    <property type="entry name" value="PH"/>
    <property type="match status" value="1"/>
</dbReference>
<dbReference type="PANTHER" id="PTHR23159:SF31">
    <property type="entry name" value="CENTROSOME-ASSOCIATED PROTEIN CEP250 ISOFORM X1"/>
    <property type="match status" value="1"/>
</dbReference>
<name>D2V9X7_NAEGR</name>
<dbReference type="PROSITE" id="PS50003">
    <property type="entry name" value="PH_DOMAIN"/>
    <property type="match status" value="1"/>
</dbReference>
<dbReference type="Gene3D" id="2.30.29.30">
    <property type="entry name" value="Pleckstrin-homology domain (PH domain)/Phosphotyrosine-binding domain (PTB)"/>
    <property type="match status" value="1"/>
</dbReference>
<dbReference type="InParanoid" id="D2V9X7"/>
<feature type="coiled-coil region" evidence="1">
    <location>
        <begin position="180"/>
        <end position="261"/>
    </location>
</feature>
<evidence type="ECO:0000313" key="5">
    <source>
        <dbReference type="Proteomes" id="UP000006671"/>
    </source>
</evidence>
<dbReference type="GeneID" id="8851385"/>
<feature type="compositionally biased region" description="Basic and acidic residues" evidence="2">
    <location>
        <begin position="102"/>
        <end position="117"/>
    </location>
</feature>
<dbReference type="EMBL" id="GG738859">
    <property type="protein sequence ID" value="EFC46327.1"/>
    <property type="molecule type" value="Genomic_DNA"/>
</dbReference>
<gene>
    <name evidence="4" type="ORF">NAEGRDRAFT_47833</name>
</gene>
<feature type="compositionally biased region" description="Basic and acidic residues" evidence="2">
    <location>
        <begin position="23"/>
        <end position="37"/>
    </location>
</feature>
<dbReference type="SUPFAM" id="SSF50729">
    <property type="entry name" value="PH domain-like"/>
    <property type="match status" value="1"/>
</dbReference>
<feature type="region of interest" description="Disordered" evidence="2">
    <location>
        <begin position="90"/>
        <end position="157"/>
    </location>
</feature>
<dbReference type="KEGG" id="ngr:NAEGRDRAFT_47833"/>
<reference evidence="4 5" key="1">
    <citation type="journal article" date="2010" name="Cell">
        <title>The genome of Naegleria gruberi illuminates early eukaryotic versatility.</title>
        <authorList>
            <person name="Fritz-Laylin L.K."/>
            <person name="Prochnik S.E."/>
            <person name="Ginger M.L."/>
            <person name="Dacks J.B."/>
            <person name="Carpenter M.L."/>
            <person name="Field M.C."/>
            <person name="Kuo A."/>
            <person name="Paredez A."/>
            <person name="Chapman J."/>
            <person name="Pham J."/>
            <person name="Shu S."/>
            <person name="Neupane R."/>
            <person name="Cipriano M."/>
            <person name="Mancuso J."/>
            <person name="Tu H."/>
            <person name="Salamov A."/>
            <person name="Lindquist E."/>
            <person name="Shapiro H."/>
            <person name="Lucas S."/>
            <person name="Grigoriev I.V."/>
            <person name="Cande W.Z."/>
            <person name="Fulton C."/>
            <person name="Rokhsar D.S."/>
            <person name="Dawson S.C."/>
        </authorList>
    </citation>
    <scope>NUCLEOTIDE SEQUENCE [LARGE SCALE GENOMIC DNA]</scope>
    <source>
        <strain evidence="4 5">NEG-M</strain>
    </source>
</reference>
<dbReference type="Gene3D" id="1.10.287.1490">
    <property type="match status" value="1"/>
</dbReference>
<evidence type="ECO:0000256" key="1">
    <source>
        <dbReference type="SAM" id="Coils"/>
    </source>
</evidence>
<dbReference type="Proteomes" id="UP000006671">
    <property type="component" value="Unassembled WGS sequence"/>
</dbReference>
<dbReference type="InterPro" id="IPR011993">
    <property type="entry name" value="PH-like_dom_sf"/>
</dbReference>
<feature type="region of interest" description="Disordered" evidence="2">
    <location>
        <begin position="862"/>
        <end position="885"/>
    </location>
</feature>
<dbReference type="Pfam" id="PF16457">
    <property type="entry name" value="PH_12"/>
    <property type="match status" value="1"/>
</dbReference>
<feature type="compositionally biased region" description="Acidic residues" evidence="2">
    <location>
        <begin position="90"/>
        <end position="101"/>
    </location>
</feature>
<sequence length="1144" mass="132230">MPPTQQPKSMRGGGKQSSPLASSDKDEIADFKERLRQQEPNQKQKTSNRKGISEREVLLKEAQQLLDEDSILISPSRSLLEAIEKDLEEAGFSDGSDDEEEPVFKRSNKVEAVETTKKTPKPVAVKDSPPQKTRPPPQTKSVTPKSIKIAPQPDHNPLELDRQRLVSDRLEDVSSQISKIEKAISIFDQKEREIKNQKREECEKEKIIIKEKQTSLENMYLKIDTLQKKQDKELKILTREKKKLKDLIIQNEQKKNNLIKERDSLLSIPTDLRRNPVDDKLIQKRDQLIEVNATIERIASKISDIDCYLKELENDESEWLAQISTNSMILEGSTLTDDQKKNLTTLIRREKEIYLRTERLREKFPLEIFLIDLKFEYNRAVDELNSKKVYAESKRQEVCELIDEKRIILEELEQENLSAKQEYVSKKESGIENLQNELRKLSALENYVHTMSIEIEETEAILAHALELSSEELDFQQLRQCVDSFNANFLGEAIEFDQIGFKLPYESIVNTFKKLYINQSKSFIDIERKRSKEREEYISMIRDKLEKDKKLVEVAKEKISSSSIGEVERENSERKRGELERLGHFSNIVSELEQQIGGLIRDRQECDEEIESIVSQLNEIEESYNKEKEEVEKQVADKIENCTDDEMKLTEERFVRCEALVGSYYQIKDVIQRIVDTSKCDKVSQYVDASNNVESQVKVINKQKIEKQDELEKANEEIDSMINQKENLEREIESLANQEKQFESEITKEKVSIETRVQEIDNLLAIIEEDVKETIADYDSVTKPLEKSISVIEKELNNLTNSTMTLKKQLAAMKKNLEDIEASYTGKISQVRAQRQHLRHRLELKLQAVENVKNSGADIIMRSIKPSKNEKSNPPPVSKSGYYSMYMRNKDPNSLEDFDEDFYTDLAERENEGHENDDHTLENSNNSLEGSEEEQYENEPEITKDQTPVTTETTQKAPQTTTPKKPTNTSTNTTVANPSNGGVVGVASSNISRLLASKQYKLFGPNSKPLSKEDVQFVLDKFQFMCNGTLLHKKKSNTEYVLRHVCLSQEFTRILIRDNKKKVPESFLKVEHIDKVSKSKESTNKNLEGGFSLIIITDKKKMEFVTFDERDYNNWVDGLGLLIENKQNLFSLKYNIRDLLTNVQ</sequence>
<dbReference type="RefSeq" id="XP_002679071.1">
    <property type="nucleotide sequence ID" value="XM_002679025.1"/>
</dbReference>
<dbReference type="OMA" id="FQFMCNG"/>
<evidence type="ECO:0000256" key="2">
    <source>
        <dbReference type="SAM" id="MobiDB-lite"/>
    </source>
</evidence>
<feature type="coiled-coil region" evidence="1">
    <location>
        <begin position="589"/>
        <end position="641"/>
    </location>
</feature>
<feature type="domain" description="PH" evidence="3">
    <location>
        <begin position="1023"/>
        <end position="1124"/>
    </location>
</feature>